<evidence type="ECO:0000313" key="2">
    <source>
        <dbReference type="EMBL" id="CBI00629.1"/>
    </source>
</evidence>
<comment type="caution">
    <text evidence="2">The sequence shown here is derived from an EMBL/GenBank/DDBJ whole genome shotgun (WGS) entry which is preliminary data.</text>
</comment>
<accession>E6Q0C0</accession>
<dbReference type="EMBL" id="CABN01000157">
    <property type="protein sequence ID" value="CBI00629.1"/>
    <property type="molecule type" value="Genomic_DNA"/>
</dbReference>
<evidence type="ECO:0000256" key="1">
    <source>
        <dbReference type="SAM" id="Phobius"/>
    </source>
</evidence>
<keyword evidence="1" id="KW-1133">Transmembrane helix</keyword>
<organism evidence="2">
    <name type="scientific">mine drainage metagenome</name>
    <dbReference type="NCBI Taxonomy" id="410659"/>
    <lineage>
        <taxon>unclassified sequences</taxon>
        <taxon>metagenomes</taxon>
        <taxon>ecological metagenomes</taxon>
    </lineage>
</organism>
<keyword evidence="1" id="KW-0812">Transmembrane</keyword>
<gene>
    <name evidence="2" type="ORF">CARN3_0178</name>
</gene>
<keyword evidence="1" id="KW-0472">Membrane</keyword>
<dbReference type="AlphaFoldDB" id="E6Q0C0"/>
<proteinExistence type="predicted"/>
<sequence length="227" mass="24403">MLHKLPPPTTSQPKQLSQAVLDLVGEVSARNFDKARRGLLTQSDLDSQIMSLRLLRSHFREVGFDTGLKQAMASRHITPTDLRTFSNPDIVVSAMSKYGVQVTPDEVRENLARLLPPDDATLNADFARLRIDGLDSAFSGIEGLFEHAKEYVPAADGSLSRSEAVRRIMALPCPALLTFSNTAFGVAIGSLAPGCFPEPFFVVICPAIGVLGIVATLVGIGVWIACG</sequence>
<reference evidence="2" key="1">
    <citation type="submission" date="2009-10" db="EMBL/GenBank/DDBJ databases">
        <title>Diversity of trophic interactions inside an arsenic-rich microbial ecosystem.</title>
        <authorList>
            <person name="Bertin P.N."/>
            <person name="Heinrich-Salmeron A."/>
            <person name="Pelletier E."/>
            <person name="Goulhen-Chollet F."/>
            <person name="Arsene-Ploetze F."/>
            <person name="Gallien S."/>
            <person name="Calteau A."/>
            <person name="Vallenet D."/>
            <person name="Casiot C."/>
            <person name="Chane-Woon-Ming B."/>
            <person name="Giloteaux L."/>
            <person name="Barakat M."/>
            <person name="Bonnefoy V."/>
            <person name="Bruneel O."/>
            <person name="Chandler M."/>
            <person name="Cleiss J."/>
            <person name="Duran R."/>
            <person name="Elbaz-Poulichet F."/>
            <person name="Fonknechten N."/>
            <person name="Lauga B."/>
            <person name="Mornico D."/>
            <person name="Ortet P."/>
            <person name="Schaeffer C."/>
            <person name="Siguier P."/>
            <person name="Alexander Thil Smith A."/>
            <person name="Van Dorsselaer A."/>
            <person name="Weissenbach J."/>
            <person name="Medigue C."/>
            <person name="Le Paslier D."/>
        </authorList>
    </citation>
    <scope>NUCLEOTIDE SEQUENCE</scope>
</reference>
<feature type="transmembrane region" description="Helical" evidence="1">
    <location>
        <begin position="168"/>
        <end position="188"/>
    </location>
</feature>
<name>E6Q0C0_9ZZZZ</name>
<feature type="transmembrane region" description="Helical" evidence="1">
    <location>
        <begin position="200"/>
        <end position="226"/>
    </location>
</feature>
<protein>
    <submittedName>
        <fullName evidence="2">Uncharacterized protein</fullName>
    </submittedName>
</protein>